<comment type="caution">
    <text evidence="2">The sequence shown here is derived from an EMBL/GenBank/DDBJ whole genome shotgun (WGS) entry which is preliminary data.</text>
</comment>
<gene>
    <name evidence="2" type="ORF">Sango_0787800</name>
</gene>
<reference evidence="2" key="1">
    <citation type="submission" date="2020-06" db="EMBL/GenBank/DDBJ databases">
        <authorList>
            <person name="Li T."/>
            <person name="Hu X."/>
            <person name="Zhang T."/>
            <person name="Song X."/>
            <person name="Zhang H."/>
            <person name="Dai N."/>
            <person name="Sheng W."/>
            <person name="Hou X."/>
            <person name="Wei L."/>
        </authorList>
    </citation>
    <scope>NUCLEOTIDE SEQUENCE</scope>
    <source>
        <strain evidence="2">K16</strain>
        <tissue evidence="2">Leaf</tissue>
    </source>
</reference>
<feature type="domain" description="Reverse transcriptase Ty1/copia-type" evidence="1">
    <location>
        <begin position="102"/>
        <end position="149"/>
    </location>
</feature>
<organism evidence="2 3">
    <name type="scientific">Sesamum angolense</name>
    <dbReference type="NCBI Taxonomy" id="2727404"/>
    <lineage>
        <taxon>Eukaryota</taxon>
        <taxon>Viridiplantae</taxon>
        <taxon>Streptophyta</taxon>
        <taxon>Embryophyta</taxon>
        <taxon>Tracheophyta</taxon>
        <taxon>Spermatophyta</taxon>
        <taxon>Magnoliopsida</taxon>
        <taxon>eudicotyledons</taxon>
        <taxon>Gunneridae</taxon>
        <taxon>Pentapetalae</taxon>
        <taxon>asterids</taxon>
        <taxon>lamiids</taxon>
        <taxon>Lamiales</taxon>
        <taxon>Pedaliaceae</taxon>
        <taxon>Sesamum</taxon>
    </lineage>
</organism>
<evidence type="ECO:0000313" key="2">
    <source>
        <dbReference type="EMBL" id="KAK4404192.1"/>
    </source>
</evidence>
<protein>
    <submittedName>
        <fullName evidence="2">Mitochondrial protein</fullName>
    </submittedName>
</protein>
<evidence type="ECO:0000313" key="3">
    <source>
        <dbReference type="Proteomes" id="UP001289374"/>
    </source>
</evidence>
<keyword evidence="3" id="KW-1185">Reference proteome</keyword>
<evidence type="ECO:0000259" key="1">
    <source>
        <dbReference type="Pfam" id="PF07727"/>
    </source>
</evidence>
<dbReference type="InterPro" id="IPR013103">
    <property type="entry name" value="RVT_2"/>
</dbReference>
<reference evidence="2" key="2">
    <citation type="journal article" date="2024" name="Plant">
        <title>Genomic evolution and insights into agronomic trait innovations of Sesamum species.</title>
        <authorList>
            <person name="Miao H."/>
            <person name="Wang L."/>
            <person name="Qu L."/>
            <person name="Liu H."/>
            <person name="Sun Y."/>
            <person name="Le M."/>
            <person name="Wang Q."/>
            <person name="Wei S."/>
            <person name="Zheng Y."/>
            <person name="Lin W."/>
            <person name="Duan Y."/>
            <person name="Cao H."/>
            <person name="Xiong S."/>
            <person name="Wang X."/>
            <person name="Wei L."/>
            <person name="Li C."/>
            <person name="Ma Q."/>
            <person name="Ju M."/>
            <person name="Zhao R."/>
            <person name="Li G."/>
            <person name="Mu C."/>
            <person name="Tian Q."/>
            <person name="Mei H."/>
            <person name="Zhang T."/>
            <person name="Gao T."/>
            <person name="Zhang H."/>
        </authorList>
    </citation>
    <scope>NUCLEOTIDE SEQUENCE</scope>
    <source>
        <strain evidence="2">K16</strain>
    </source>
</reference>
<dbReference type="Pfam" id="PF07727">
    <property type="entry name" value="RVT_2"/>
    <property type="match status" value="1"/>
</dbReference>
<dbReference type="AlphaFoldDB" id="A0AAE2C063"/>
<sequence length="178" mass="20440">MVMRVERQRKVHLETTEMAVSSAMYVRGGDQDRSTDKDTCFKIHSIPDWYKELAEERREEDQKTKEVLAVGKHVKKLFYLNSGSFSPAVKAMQQEIKGLEGNDTWVVTDLPPNKRAINCKWVYKSKLNPDGSVDRYKARLIAKGNANSAYKKCTDPEDMDYVKNIGPKRIRIVKGDLK</sequence>
<proteinExistence type="predicted"/>
<accession>A0AAE2C063</accession>
<name>A0AAE2C063_9LAMI</name>
<dbReference type="EMBL" id="JACGWL010000004">
    <property type="protein sequence ID" value="KAK4404192.1"/>
    <property type="molecule type" value="Genomic_DNA"/>
</dbReference>
<dbReference type="Proteomes" id="UP001289374">
    <property type="component" value="Unassembled WGS sequence"/>
</dbReference>